<evidence type="ECO:0000259" key="6">
    <source>
        <dbReference type="PROSITE" id="PS51760"/>
    </source>
</evidence>
<dbReference type="SUPFAM" id="SSF51445">
    <property type="entry name" value="(Trans)glycosidases"/>
    <property type="match status" value="1"/>
</dbReference>
<dbReference type="SMART" id="SM00633">
    <property type="entry name" value="Glyco_10"/>
    <property type="match status" value="1"/>
</dbReference>
<keyword evidence="2 5" id="KW-0119">Carbohydrate metabolism</keyword>
<dbReference type="PANTHER" id="PTHR31490:SF90">
    <property type="entry name" value="ENDO-1,4-BETA-XYLANASE A"/>
    <property type="match status" value="1"/>
</dbReference>
<sequence length="294" mass="33584">MDRFDFEFGDDYVDLGKKLGAFTIGHCLVWHQQVPDWVFEDEGGDLVGKNELLSRMGDHIAAVAGRYKGRIDGWDVVNEAFNEDGSFRESKWYNVAGKDFIKVAFRKAHEVDPEAELYYNDYNVWKASKRKGILELAKEMKAEGIRVDAIGMQGHYMLGSPTLEDIEQGIIEISEAGFKVVITELDVDVLPRPSSAQGADLNINFANSPEYNPFVNGISPEAKVKLAQRYADLFQLFQKHKDKISRVTLWGLHDGKSWLNNFPVRGRTNYPLLFDRELKLKEDVFEKLREVSEQ</sequence>
<dbReference type="PROSITE" id="PS51760">
    <property type="entry name" value="GH10_2"/>
    <property type="match status" value="1"/>
</dbReference>
<evidence type="ECO:0000256" key="1">
    <source>
        <dbReference type="ARBA" id="ARBA00022801"/>
    </source>
</evidence>
<evidence type="ECO:0000256" key="5">
    <source>
        <dbReference type="RuleBase" id="RU361174"/>
    </source>
</evidence>
<evidence type="ECO:0000256" key="2">
    <source>
        <dbReference type="ARBA" id="ARBA00023277"/>
    </source>
</evidence>
<reference evidence="7 8" key="1">
    <citation type="submission" date="2018-06" db="EMBL/GenBank/DDBJ databases">
        <title>Genomic Encyclopedia of Archaeal and Bacterial Type Strains, Phase II (KMG-II): from individual species to whole genera.</title>
        <authorList>
            <person name="Goeker M."/>
        </authorList>
    </citation>
    <scope>NUCLEOTIDE SEQUENCE [LARGE SCALE GENOMIC DNA]</scope>
    <source>
        <strain evidence="7 8">DSM 22686</strain>
    </source>
</reference>
<evidence type="ECO:0000256" key="3">
    <source>
        <dbReference type="ARBA" id="ARBA00023295"/>
    </source>
</evidence>
<comment type="caution">
    <text evidence="7">The sequence shown here is derived from an EMBL/GenBank/DDBJ whole genome shotgun (WGS) entry which is preliminary data.</text>
</comment>
<evidence type="ECO:0000313" key="8">
    <source>
        <dbReference type="Proteomes" id="UP000249115"/>
    </source>
</evidence>
<dbReference type="Pfam" id="PF00331">
    <property type="entry name" value="Glyco_hydro_10"/>
    <property type="match status" value="1"/>
</dbReference>
<comment type="catalytic activity">
    <reaction evidence="5">
        <text>Endohydrolysis of (1-&gt;4)-beta-D-xylosidic linkages in xylans.</text>
        <dbReference type="EC" id="3.2.1.8"/>
    </reaction>
</comment>
<dbReference type="Proteomes" id="UP000249115">
    <property type="component" value="Unassembled WGS sequence"/>
</dbReference>
<name>A0A2W7R5C8_9BACT</name>
<gene>
    <name evidence="7" type="ORF">LV84_02451</name>
</gene>
<accession>A0A2W7R5C8</accession>
<dbReference type="InterPro" id="IPR044846">
    <property type="entry name" value="GH10"/>
</dbReference>
<protein>
    <recommendedName>
        <fullName evidence="5">Beta-xylanase</fullName>
        <ecNumber evidence="5">3.2.1.8</ecNumber>
    </recommendedName>
</protein>
<evidence type="ECO:0000313" key="7">
    <source>
        <dbReference type="EMBL" id="PZX56083.1"/>
    </source>
</evidence>
<feature type="domain" description="GH10" evidence="6">
    <location>
        <begin position="1"/>
        <end position="291"/>
    </location>
</feature>
<dbReference type="Gene3D" id="3.20.20.80">
    <property type="entry name" value="Glycosidases"/>
    <property type="match status" value="1"/>
</dbReference>
<proteinExistence type="inferred from homology"/>
<dbReference type="PANTHER" id="PTHR31490">
    <property type="entry name" value="GLYCOSYL HYDROLASE"/>
    <property type="match status" value="1"/>
</dbReference>
<dbReference type="GO" id="GO:0045493">
    <property type="term" value="P:xylan catabolic process"/>
    <property type="evidence" value="ECO:0007669"/>
    <property type="project" value="UniProtKB-KW"/>
</dbReference>
<dbReference type="AlphaFoldDB" id="A0A2W7R5C8"/>
<dbReference type="EMBL" id="QKZU01000008">
    <property type="protein sequence ID" value="PZX56083.1"/>
    <property type="molecule type" value="Genomic_DNA"/>
</dbReference>
<evidence type="ECO:0000256" key="4">
    <source>
        <dbReference type="ARBA" id="ARBA00023326"/>
    </source>
</evidence>
<dbReference type="EC" id="3.2.1.8" evidence="5"/>
<dbReference type="GO" id="GO:0031176">
    <property type="term" value="F:endo-1,4-beta-xylanase activity"/>
    <property type="evidence" value="ECO:0007669"/>
    <property type="project" value="UniProtKB-EC"/>
</dbReference>
<dbReference type="PRINTS" id="PR00134">
    <property type="entry name" value="GLHYDRLASE10"/>
</dbReference>
<keyword evidence="4 5" id="KW-0624">Polysaccharide degradation</keyword>
<comment type="similarity">
    <text evidence="5">Belongs to the glycosyl hydrolase 10 (cellulase F) family.</text>
</comment>
<keyword evidence="3 5" id="KW-0326">Glycosidase</keyword>
<keyword evidence="1 5" id="KW-0378">Hydrolase</keyword>
<dbReference type="InterPro" id="IPR001000">
    <property type="entry name" value="GH10_dom"/>
</dbReference>
<organism evidence="7 8">
    <name type="scientific">Algoriphagus ratkowskyi</name>
    <dbReference type="NCBI Taxonomy" id="57028"/>
    <lineage>
        <taxon>Bacteria</taxon>
        <taxon>Pseudomonadati</taxon>
        <taxon>Bacteroidota</taxon>
        <taxon>Cytophagia</taxon>
        <taxon>Cytophagales</taxon>
        <taxon>Cyclobacteriaceae</taxon>
        <taxon>Algoriphagus</taxon>
    </lineage>
</organism>
<dbReference type="InterPro" id="IPR017853">
    <property type="entry name" value="GH"/>
</dbReference>
<keyword evidence="7" id="KW-0858">Xylan degradation</keyword>